<reference evidence="1" key="1">
    <citation type="journal article" date="2021" name="Proc. Natl. Acad. Sci. U.S.A.">
        <title>A Catalog of Tens of Thousands of Viruses from Human Metagenomes Reveals Hidden Associations with Chronic Diseases.</title>
        <authorList>
            <person name="Tisza M.J."/>
            <person name="Buck C.B."/>
        </authorList>
    </citation>
    <scope>NUCLEOTIDE SEQUENCE</scope>
    <source>
        <strain evidence="1">CtkKt3</strain>
    </source>
</reference>
<sequence>MNYKERYDALMDEAKKVARPIVHTEFICPCCGGVASTVIENGNISAECHCCNTRGYRNWERFAGWNERRGWG</sequence>
<name>A0A8S5UZ25_9CAUD</name>
<dbReference type="EMBL" id="BK016169">
    <property type="protein sequence ID" value="DAF99634.1"/>
    <property type="molecule type" value="Genomic_DNA"/>
</dbReference>
<accession>A0A8S5UZ25</accession>
<proteinExistence type="predicted"/>
<protein>
    <submittedName>
        <fullName evidence="1">Ribosome, girodazole, girolline, antibiotic complex, 50S</fullName>
    </submittedName>
</protein>
<evidence type="ECO:0000313" key="1">
    <source>
        <dbReference type="EMBL" id="DAF99634.1"/>
    </source>
</evidence>
<organism evidence="1">
    <name type="scientific">Siphoviridae sp. ctkKt3</name>
    <dbReference type="NCBI Taxonomy" id="2825642"/>
    <lineage>
        <taxon>Viruses</taxon>
        <taxon>Duplodnaviria</taxon>
        <taxon>Heunggongvirae</taxon>
        <taxon>Uroviricota</taxon>
        <taxon>Caudoviricetes</taxon>
    </lineage>
</organism>